<dbReference type="InterPro" id="IPR001375">
    <property type="entry name" value="Peptidase_S9_cat"/>
</dbReference>
<dbReference type="InterPro" id="IPR006311">
    <property type="entry name" value="TAT_signal"/>
</dbReference>
<sequence>MLASSRRTRRNLARLLGASLLCGALPALSTAPAFAAAPEPPALEAYGSLPSVIDFAISPDGTRTAAIRYFEGQFWLLILNSQIQPITRLPMGTNKFRGLTWADDETILITNSATVSLGMNFTASKYEMTGTIIVPLNAENASGLIFKKTRKIANTTRGAHGIRRVDGKTIGYYGGIELDVNRKGDSHFVHGRPTLYAVDLASNRANQVAHAAGEDHWRDWLVDGQGVVAATLETDTRNGDWDIVNAHGDELARGNNPTHSANLIAFGKDGRTIVYELRDEQGRDRWFEVPLAGGEAVEYLPGIDLERLYTDPRNGQIMGYREAGESPKTVMFDPQLDTKLAMIFKAFPGRNPRLQDWTANFDQVIVHTEGNADSGTWYWVDVPGRRAEAIGDDRPAIETSQVGPVSAFEYTAGDGLELDGVLSLPPGREARDLPLVVLPHGGPHASDEVGFDWWAQAFASRGYAVFQPNFRGSTGRGNQLRNAGHGEWGRAMQTDISDGVQALAEKGIVDPTRACIVGASYGGYAALAGVTLQQGLYRCAASVAGVSDVALMYRTDIYESGGSHMVRNSLRENLGDRDDFDAISPRRHAEDADAPILLVHGKDDTVVPFEQSSKMADALKDAGKPYEVVVLDEEDHWLSRAETRKAMLKAVVGFVAKHNPAD</sequence>
<dbReference type="PROSITE" id="PS51318">
    <property type="entry name" value="TAT"/>
    <property type="match status" value="1"/>
</dbReference>
<keyword evidence="2" id="KW-0732">Signal</keyword>
<feature type="domain" description="Peptidase S9 prolyl oligopeptidase catalytic" evidence="3">
    <location>
        <begin position="451"/>
        <end position="658"/>
    </location>
</feature>
<dbReference type="PANTHER" id="PTHR42776">
    <property type="entry name" value="SERINE PEPTIDASE S9 FAMILY MEMBER"/>
    <property type="match status" value="1"/>
</dbReference>
<feature type="chain" id="PRO_5045641136" evidence="2">
    <location>
        <begin position="36"/>
        <end position="662"/>
    </location>
</feature>
<dbReference type="Gene3D" id="2.120.10.30">
    <property type="entry name" value="TolB, C-terminal domain"/>
    <property type="match status" value="1"/>
</dbReference>
<dbReference type="SUPFAM" id="SSF50993">
    <property type="entry name" value="Peptidase/esterase 'gauge' domain"/>
    <property type="match status" value="1"/>
</dbReference>
<gene>
    <name evidence="4" type="ORF">MTR65_08040</name>
</gene>
<evidence type="ECO:0000259" key="3">
    <source>
        <dbReference type="Pfam" id="PF00326"/>
    </source>
</evidence>
<dbReference type="Gene3D" id="3.40.50.1820">
    <property type="entry name" value="alpha/beta hydrolase"/>
    <property type="match status" value="1"/>
</dbReference>
<dbReference type="InterPro" id="IPR011042">
    <property type="entry name" value="6-blade_b-propeller_TolB-like"/>
</dbReference>
<dbReference type="EMBL" id="JALHAT010000010">
    <property type="protein sequence ID" value="MCJ1960625.1"/>
    <property type="molecule type" value="Genomic_DNA"/>
</dbReference>
<dbReference type="Proteomes" id="UP001162802">
    <property type="component" value="Unassembled WGS sequence"/>
</dbReference>
<evidence type="ECO:0000256" key="1">
    <source>
        <dbReference type="ARBA" id="ARBA00022801"/>
    </source>
</evidence>
<evidence type="ECO:0000313" key="5">
    <source>
        <dbReference type="Proteomes" id="UP001162802"/>
    </source>
</evidence>
<reference evidence="4" key="1">
    <citation type="submission" date="2022-03" db="EMBL/GenBank/DDBJ databases">
        <title>Identification of a novel bacterium isolated from mangrove sediments.</title>
        <authorList>
            <person name="Pan X."/>
        </authorList>
    </citation>
    <scope>NUCLEOTIDE SEQUENCE</scope>
    <source>
        <strain evidence="4">B2637</strain>
    </source>
</reference>
<proteinExistence type="predicted"/>
<keyword evidence="5" id="KW-1185">Reference proteome</keyword>
<dbReference type="RefSeq" id="WP_243798937.1">
    <property type="nucleotide sequence ID" value="NZ_JALHAT010000010.1"/>
</dbReference>
<keyword evidence="1" id="KW-0378">Hydrolase</keyword>
<dbReference type="InterPro" id="IPR029058">
    <property type="entry name" value="AB_hydrolase_fold"/>
</dbReference>
<evidence type="ECO:0000313" key="4">
    <source>
        <dbReference type="EMBL" id="MCJ1960625.1"/>
    </source>
</evidence>
<evidence type="ECO:0000256" key="2">
    <source>
        <dbReference type="SAM" id="SignalP"/>
    </source>
</evidence>
<dbReference type="PANTHER" id="PTHR42776:SF27">
    <property type="entry name" value="DIPEPTIDYL PEPTIDASE FAMILY MEMBER 6"/>
    <property type="match status" value="1"/>
</dbReference>
<dbReference type="SUPFAM" id="SSF53474">
    <property type="entry name" value="alpha/beta-Hydrolases"/>
    <property type="match status" value="1"/>
</dbReference>
<organism evidence="4 5">
    <name type="scientific">Novosphingobium mangrovi</name>
    <name type="common">ex Hu et al. 2023</name>
    <dbReference type="NCBI Taxonomy" id="2930094"/>
    <lineage>
        <taxon>Bacteria</taxon>
        <taxon>Pseudomonadati</taxon>
        <taxon>Pseudomonadota</taxon>
        <taxon>Alphaproteobacteria</taxon>
        <taxon>Sphingomonadales</taxon>
        <taxon>Sphingomonadaceae</taxon>
        <taxon>Novosphingobium</taxon>
    </lineage>
</organism>
<accession>A0ABT0ABQ3</accession>
<comment type="caution">
    <text evidence="4">The sequence shown here is derived from an EMBL/GenBank/DDBJ whole genome shotgun (WGS) entry which is preliminary data.</text>
</comment>
<name>A0ABT0ABQ3_9SPHN</name>
<feature type="signal peptide" evidence="2">
    <location>
        <begin position="1"/>
        <end position="35"/>
    </location>
</feature>
<protein>
    <submittedName>
        <fullName evidence="4">Prolyl oligopeptidase family serine peptidase</fullName>
    </submittedName>
</protein>
<dbReference type="Pfam" id="PF00326">
    <property type="entry name" value="Peptidase_S9"/>
    <property type="match status" value="1"/>
</dbReference>